<evidence type="ECO:0000313" key="2">
    <source>
        <dbReference type="EMBL" id="RAL23018.1"/>
    </source>
</evidence>
<dbReference type="AlphaFoldDB" id="A0A328C857"/>
<keyword evidence="3" id="KW-1185">Reference proteome</keyword>
<dbReference type="InterPro" id="IPR014914">
    <property type="entry name" value="RES_dom"/>
</dbReference>
<accession>A0A328C857</accession>
<proteinExistence type="predicted"/>
<organism evidence="2 3">
    <name type="scientific">Lujinxingia litoralis</name>
    <dbReference type="NCBI Taxonomy" id="2211119"/>
    <lineage>
        <taxon>Bacteria</taxon>
        <taxon>Deltaproteobacteria</taxon>
        <taxon>Bradymonadales</taxon>
        <taxon>Lujinxingiaceae</taxon>
        <taxon>Lujinxingia</taxon>
    </lineage>
</organism>
<reference evidence="2 3" key="1">
    <citation type="submission" date="2018-05" db="EMBL/GenBank/DDBJ databases">
        <title>Lujinxingia marina gen. nov. sp. nov., a new facultative anaerobic member of the class Deltaproteobacteria, and proposal of Lujinxingaceae fam. nov.</title>
        <authorList>
            <person name="Li C.-M."/>
        </authorList>
    </citation>
    <scope>NUCLEOTIDE SEQUENCE [LARGE SCALE GENOMIC DNA]</scope>
    <source>
        <strain evidence="2 3">B210</strain>
    </source>
</reference>
<comment type="caution">
    <text evidence="2">The sequence shown here is derived from an EMBL/GenBank/DDBJ whole genome shotgun (WGS) entry which is preliminary data.</text>
</comment>
<evidence type="ECO:0000313" key="3">
    <source>
        <dbReference type="Proteomes" id="UP000249169"/>
    </source>
</evidence>
<dbReference type="Pfam" id="PF08808">
    <property type="entry name" value="RES"/>
    <property type="match status" value="1"/>
</dbReference>
<protein>
    <recommendedName>
        <fullName evidence="1">RES domain-containing protein</fullName>
    </recommendedName>
</protein>
<dbReference type="SMART" id="SM00953">
    <property type="entry name" value="RES"/>
    <property type="match status" value="1"/>
</dbReference>
<dbReference type="RefSeq" id="WP_111729546.1">
    <property type="nucleotide sequence ID" value="NZ_QHKO01000003.1"/>
</dbReference>
<gene>
    <name evidence="2" type="ORF">DL240_09015</name>
</gene>
<dbReference type="OrthoDB" id="425502at2"/>
<feature type="domain" description="RES" evidence="1">
    <location>
        <begin position="42"/>
        <end position="177"/>
    </location>
</feature>
<sequence>MPDSPADTPATLRELPESLELTTLKPHTPLYRIQAAGYPSPIFFGRGPHARFNDPAGEFGVCYVSTSPEGAFVETLGRGKLQGQALALSALDDQILYQLTCTQPLRVVRLDGHYLLRMGLESSLINAPDYMASQHLAARLFHHRDQPDALRYPARHDLERRSLALFERASTHAPHWVWESQGSLLANRSFLEAMVERYQLAITT</sequence>
<name>A0A328C857_9DELT</name>
<dbReference type="EMBL" id="QHKO01000003">
    <property type="protein sequence ID" value="RAL23018.1"/>
    <property type="molecule type" value="Genomic_DNA"/>
</dbReference>
<evidence type="ECO:0000259" key="1">
    <source>
        <dbReference type="SMART" id="SM00953"/>
    </source>
</evidence>
<dbReference type="Proteomes" id="UP000249169">
    <property type="component" value="Unassembled WGS sequence"/>
</dbReference>